<dbReference type="PANTHER" id="PTHR45875">
    <property type="entry name" value="METHYLTRANSFERASE N6AMT1"/>
    <property type="match status" value="1"/>
</dbReference>
<feature type="domain" description="Methyltransferase small" evidence="5">
    <location>
        <begin position="164"/>
        <end position="282"/>
    </location>
</feature>
<evidence type="ECO:0000256" key="2">
    <source>
        <dbReference type="ARBA" id="ARBA00022603"/>
    </source>
</evidence>
<keyword evidence="3" id="KW-0808">Transferase</keyword>
<dbReference type="EMBL" id="BAAALT010000086">
    <property type="protein sequence ID" value="GAA1807285.1"/>
    <property type="molecule type" value="Genomic_DNA"/>
</dbReference>
<evidence type="ECO:0000259" key="6">
    <source>
        <dbReference type="Pfam" id="PF23186"/>
    </source>
</evidence>
<dbReference type="Pfam" id="PF23186">
    <property type="entry name" value="DUF7059"/>
    <property type="match status" value="1"/>
</dbReference>
<evidence type="ECO:0000313" key="8">
    <source>
        <dbReference type="EMBL" id="GAA1807285.1"/>
    </source>
</evidence>
<proteinExistence type="inferred from homology"/>
<evidence type="ECO:0000313" key="9">
    <source>
        <dbReference type="Proteomes" id="UP001500218"/>
    </source>
</evidence>
<sequence>MTDTHPAPLLAPDDLARLREALVRARYTSTGIAERIGAPAVEAVRRNDFRALLRATTDGDPLATLVRVFIAGQTEPEAAVAAALGPLPLDAALEAGLVERYGDGIHAGVDLDIYGEAATGSGDAEWWVLSDLDADARPGPLRTDHVLGIGNAATTLAGATVRRPVGTALDLGTGCGVQALHLSRHAARVTATDLSDRALRFAATTAALNGVEWELLAGDMLAPVAGRRFDLVVSNPPFVVGPGSTRYTYRDSGRAGDRVCAELAGAAGDLLTEGGTLQFLANWLHVTGEDWHDRVAGWFAGTGCDAWVIQREVSDPVEYVNLWLRDAAEAFDPRRAEAWLDWFAAEKVEAVGFGLVTLRRSPHPTPVVRLEDLRHSVPPPFGPHVAEWFDRQDWLAAHPGPALLDAPLRRADGLRLTQEAGFDGADWDVERQVLTMSTGLRWAEEVDPLVLALVSGADGRVPLRDQLAVLAAAYETPEPVLAAMAVPIVAHLVERGLLVPAGR</sequence>
<dbReference type="CDD" id="cd02440">
    <property type="entry name" value="AdoMet_MTases"/>
    <property type="match status" value="1"/>
</dbReference>
<dbReference type="InterPro" id="IPR029063">
    <property type="entry name" value="SAM-dependent_MTases_sf"/>
</dbReference>
<evidence type="ECO:0000256" key="4">
    <source>
        <dbReference type="ARBA" id="ARBA00022691"/>
    </source>
</evidence>
<keyword evidence="9" id="KW-1185">Reference proteome</keyword>
<gene>
    <name evidence="8" type="ORF">GCM10009682_31430</name>
</gene>
<feature type="domain" description="DUF7059" evidence="6">
    <location>
        <begin position="24"/>
        <end position="107"/>
    </location>
</feature>
<dbReference type="Proteomes" id="UP001500218">
    <property type="component" value="Unassembled WGS sequence"/>
</dbReference>
<dbReference type="InterPro" id="IPR055487">
    <property type="entry name" value="DUF7059"/>
</dbReference>
<dbReference type="InterPro" id="IPR007848">
    <property type="entry name" value="Small_mtfrase_dom"/>
</dbReference>
<dbReference type="InterPro" id="IPR052190">
    <property type="entry name" value="Euk-Arch_PrmC-MTase"/>
</dbReference>
<dbReference type="GO" id="GO:0008168">
    <property type="term" value="F:methyltransferase activity"/>
    <property type="evidence" value="ECO:0007669"/>
    <property type="project" value="UniProtKB-KW"/>
</dbReference>
<evidence type="ECO:0000259" key="5">
    <source>
        <dbReference type="Pfam" id="PF05175"/>
    </source>
</evidence>
<name>A0ABP4YEM8_9ACTN</name>
<comment type="caution">
    <text evidence="8">The sequence shown here is derived from an EMBL/GenBank/DDBJ whole genome shotgun (WGS) entry which is preliminary data.</text>
</comment>
<dbReference type="InterPro" id="IPR056684">
    <property type="entry name" value="DUF7782"/>
</dbReference>
<comment type="similarity">
    <text evidence="1">Belongs to the eukaryotic/archaeal PrmC-related family.</text>
</comment>
<keyword evidence="2 8" id="KW-0489">Methyltransferase</keyword>
<reference evidence="9" key="1">
    <citation type="journal article" date="2019" name="Int. J. Syst. Evol. Microbiol.">
        <title>The Global Catalogue of Microorganisms (GCM) 10K type strain sequencing project: providing services to taxonomists for standard genome sequencing and annotation.</title>
        <authorList>
            <consortium name="The Broad Institute Genomics Platform"/>
            <consortium name="The Broad Institute Genome Sequencing Center for Infectious Disease"/>
            <person name="Wu L."/>
            <person name="Ma J."/>
        </authorList>
    </citation>
    <scope>NUCLEOTIDE SEQUENCE [LARGE SCALE GENOMIC DNA]</scope>
    <source>
        <strain evidence="9">JCM 13250</strain>
    </source>
</reference>
<dbReference type="PANTHER" id="PTHR45875:SF1">
    <property type="entry name" value="METHYLTRANSFERASE N6AMT1"/>
    <property type="match status" value="1"/>
</dbReference>
<dbReference type="PROSITE" id="PS00092">
    <property type="entry name" value="N6_MTASE"/>
    <property type="match status" value="1"/>
</dbReference>
<evidence type="ECO:0000256" key="3">
    <source>
        <dbReference type="ARBA" id="ARBA00022679"/>
    </source>
</evidence>
<dbReference type="Gene3D" id="3.40.50.150">
    <property type="entry name" value="Vaccinia Virus protein VP39"/>
    <property type="match status" value="1"/>
</dbReference>
<feature type="domain" description="DUF7782" evidence="7">
    <location>
        <begin position="386"/>
        <end position="500"/>
    </location>
</feature>
<evidence type="ECO:0000259" key="7">
    <source>
        <dbReference type="Pfam" id="PF25004"/>
    </source>
</evidence>
<protein>
    <submittedName>
        <fullName evidence="8">Methyltransferase</fullName>
    </submittedName>
</protein>
<dbReference type="Pfam" id="PF05175">
    <property type="entry name" value="MTS"/>
    <property type="match status" value="1"/>
</dbReference>
<dbReference type="GO" id="GO:0032259">
    <property type="term" value="P:methylation"/>
    <property type="evidence" value="ECO:0007669"/>
    <property type="project" value="UniProtKB-KW"/>
</dbReference>
<organism evidence="8 9">
    <name type="scientific">Luedemannella flava</name>
    <dbReference type="NCBI Taxonomy" id="349316"/>
    <lineage>
        <taxon>Bacteria</taxon>
        <taxon>Bacillati</taxon>
        <taxon>Actinomycetota</taxon>
        <taxon>Actinomycetes</taxon>
        <taxon>Micromonosporales</taxon>
        <taxon>Micromonosporaceae</taxon>
        <taxon>Luedemannella</taxon>
    </lineage>
</organism>
<dbReference type="Pfam" id="PF25004">
    <property type="entry name" value="DUF7782"/>
    <property type="match status" value="1"/>
</dbReference>
<dbReference type="InterPro" id="IPR002052">
    <property type="entry name" value="DNA_methylase_N6_adenine_CS"/>
</dbReference>
<accession>A0ABP4YEM8</accession>
<evidence type="ECO:0000256" key="1">
    <source>
        <dbReference type="ARBA" id="ARBA00006149"/>
    </source>
</evidence>
<dbReference type="SUPFAM" id="SSF53335">
    <property type="entry name" value="S-adenosyl-L-methionine-dependent methyltransferases"/>
    <property type="match status" value="1"/>
</dbReference>
<keyword evidence="4" id="KW-0949">S-adenosyl-L-methionine</keyword>